<organism evidence="1 2">
    <name type="scientific">Paenibacillus filicis</name>
    <dbReference type="NCBI Taxonomy" id="669464"/>
    <lineage>
        <taxon>Bacteria</taxon>
        <taxon>Bacillati</taxon>
        <taxon>Bacillota</taxon>
        <taxon>Bacilli</taxon>
        <taxon>Bacillales</taxon>
        <taxon>Paenibacillaceae</taxon>
        <taxon>Paenibacillus</taxon>
    </lineage>
</organism>
<protein>
    <submittedName>
        <fullName evidence="1">YmaF family protein</fullName>
    </submittedName>
</protein>
<evidence type="ECO:0000313" key="1">
    <source>
        <dbReference type="EMBL" id="MEK8130142.1"/>
    </source>
</evidence>
<proteinExistence type="predicted"/>
<gene>
    <name evidence="1" type="ORF">WMW72_19750</name>
</gene>
<name>A0ABU9DMN9_9BACL</name>
<comment type="caution">
    <text evidence="1">The sequence shown here is derived from an EMBL/GenBank/DDBJ whole genome shotgun (WGS) entry which is preliminary data.</text>
</comment>
<accession>A0ABU9DMN9</accession>
<dbReference type="InterPro" id="IPR024307">
    <property type="entry name" value="YmaF"/>
</dbReference>
<keyword evidence="2" id="KW-1185">Reference proteome</keyword>
<dbReference type="RefSeq" id="WP_341417270.1">
    <property type="nucleotide sequence ID" value="NZ_JBBPCC010000013.1"/>
</dbReference>
<dbReference type="EMBL" id="JBBPCC010000013">
    <property type="protein sequence ID" value="MEK8130142.1"/>
    <property type="molecule type" value="Genomic_DNA"/>
</dbReference>
<sequence length="144" mass="16151">MRRKDEKAGKFQAEESIPVIAGEPAMAHAHYMQTVTDVTLNHSHMMELYTYAVNGNSTDGHVHTFQGHTLMADGHFHRFLGTTGPAVGLPNGEHYHRIVSQVEDEPFSFLGNLYKTVLTVPRHVHRYRGVTGRGIGYEPDRKPS</sequence>
<dbReference type="Proteomes" id="UP001469365">
    <property type="component" value="Unassembled WGS sequence"/>
</dbReference>
<evidence type="ECO:0000313" key="2">
    <source>
        <dbReference type="Proteomes" id="UP001469365"/>
    </source>
</evidence>
<dbReference type="Pfam" id="PF12788">
    <property type="entry name" value="YmaF"/>
    <property type="match status" value="1"/>
</dbReference>
<reference evidence="1 2" key="1">
    <citation type="submission" date="2024-04" db="EMBL/GenBank/DDBJ databases">
        <title>draft genome sequnece of Paenibacillus filicis.</title>
        <authorList>
            <person name="Kim D.-U."/>
        </authorList>
    </citation>
    <scope>NUCLEOTIDE SEQUENCE [LARGE SCALE GENOMIC DNA]</scope>
    <source>
        <strain evidence="1 2">KACC14197</strain>
    </source>
</reference>